<sequence length="246" mass="28302">MVQQALWLAKKELRSNWVPLIFTAIVTVFFALFSIVLLEQASRKLFGTETMYYNDFLLDIMFVGLTPSLAAIFMQGPYLSFRTVTEDTFSKRMALLRSLPIPVNVLALSRTFTMLATLLIMSSIFYIVIVIGLSNSFFQFLSTTELMMFILIWFGYSLALGGVNPFIEYGTNGKILHLTPFIFLGAFITTMIIFRQIFEHSIVEWSLLLVKDYGWMIALISVVIGFIGCYVWNTLLKYRLDKRDYL</sequence>
<dbReference type="EMBL" id="JBHLUX010000025">
    <property type="protein sequence ID" value="MFC0470811.1"/>
    <property type="molecule type" value="Genomic_DNA"/>
</dbReference>
<comment type="caution">
    <text evidence="2">The sequence shown here is derived from an EMBL/GenBank/DDBJ whole genome shotgun (WGS) entry which is preliminary data.</text>
</comment>
<keyword evidence="1" id="KW-0812">Transmembrane</keyword>
<proteinExistence type="predicted"/>
<feature type="transmembrane region" description="Helical" evidence="1">
    <location>
        <begin position="112"/>
        <end position="134"/>
    </location>
</feature>
<evidence type="ECO:0000313" key="2">
    <source>
        <dbReference type="EMBL" id="MFC0470811.1"/>
    </source>
</evidence>
<evidence type="ECO:0000256" key="1">
    <source>
        <dbReference type="SAM" id="Phobius"/>
    </source>
</evidence>
<gene>
    <name evidence="2" type="ORF">ACFFHM_09975</name>
</gene>
<protein>
    <recommendedName>
        <fullName evidence="4">ABC-2 type transport system permease protein</fullName>
    </recommendedName>
</protein>
<name>A0ABV6KBY5_9BACI</name>
<feature type="transmembrane region" description="Helical" evidence="1">
    <location>
        <begin position="17"/>
        <end position="36"/>
    </location>
</feature>
<accession>A0ABV6KBY5</accession>
<organism evidence="2 3">
    <name type="scientific">Halalkalibacter kiskunsagensis</name>
    <dbReference type="NCBI Taxonomy" id="1548599"/>
    <lineage>
        <taxon>Bacteria</taxon>
        <taxon>Bacillati</taxon>
        <taxon>Bacillota</taxon>
        <taxon>Bacilli</taxon>
        <taxon>Bacillales</taxon>
        <taxon>Bacillaceae</taxon>
        <taxon>Halalkalibacter</taxon>
    </lineage>
</organism>
<reference evidence="2 3" key="1">
    <citation type="submission" date="2024-09" db="EMBL/GenBank/DDBJ databases">
        <authorList>
            <person name="Sun Q."/>
            <person name="Mori K."/>
        </authorList>
    </citation>
    <scope>NUCLEOTIDE SEQUENCE [LARGE SCALE GENOMIC DNA]</scope>
    <source>
        <strain evidence="2 3">NCAIM B.02610</strain>
    </source>
</reference>
<feature type="transmembrane region" description="Helical" evidence="1">
    <location>
        <begin position="146"/>
        <end position="163"/>
    </location>
</feature>
<keyword evidence="1" id="KW-1133">Transmembrane helix</keyword>
<dbReference type="RefSeq" id="WP_335960373.1">
    <property type="nucleotide sequence ID" value="NZ_JAXBLX010000010.1"/>
</dbReference>
<keyword evidence="1" id="KW-0472">Membrane</keyword>
<keyword evidence="3" id="KW-1185">Reference proteome</keyword>
<feature type="transmembrane region" description="Helical" evidence="1">
    <location>
        <begin position="56"/>
        <end position="74"/>
    </location>
</feature>
<dbReference type="Proteomes" id="UP001589838">
    <property type="component" value="Unassembled WGS sequence"/>
</dbReference>
<feature type="transmembrane region" description="Helical" evidence="1">
    <location>
        <begin position="175"/>
        <end position="194"/>
    </location>
</feature>
<evidence type="ECO:0000313" key="3">
    <source>
        <dbReference type="Proteomes" id="UP001589838"/>
    </source>
</evidence>
<evidence type="ECO:0008006" key="4">
    <source>
        <dbReference type="Google" id="ProtNLM"/>
    </source>
</evidence>
<feature type="transmembrane region" description="Helical" evidence="1">
    <location>
        <begin position="214"/>
        <end position="236"/>
    </location>
</feature>